<feature type="domain" description="Protein kinase" evidence="2">
    <location>
        <begin position="187"/>
        <end position="510"/>
    </location>
</feature>
<dbReference type="Gene3D" id="1.10.510.10">
    <property type="entry name" value="Transferase(Phosphotransferase) domain 1"/>
    <property type="match status" value="1"/>
</dbReference>
<comment type="caution">
    <text evidence="3">The sequence shown here is derived from an EMBL/GenBank/DDBJ whole genome shotgun (WGS) entry which is preliminary data.</text>
</comment>
<dbReference type="SUPFAM" id="SSF56112">
    <property type="entry name" value="Protein kinase-like (PK-like)"/>
    <property type="match status" value="1"/>
</dbReference>
<dbReference type="EMBL" id="MU251688">
    <property type="protein sequence ID" value="KAG9230259.1"/>
    <property type="molecule type" value="Genomic_DNA"/>
</dbReference>
<sequence>MAELAQSLVAPDPVQHTTAPIFFRTKARKSNNTMTLYSELRRKEKCAVTEKEYIPAQRIRDAVTVQRVQEKLKGHWPRTPSHDQRLDEYVASAKMIIAILVRIGEDGGDSIRQAIAMDLQDTHLPLIIVDDLLQSRDLGKSFPFENWKEASPDLFEREQYLVMAPVVKVDGVNVRDIKLVDGCGLEFKSCQPFGEPTLFSQVYKAELRPQPNAEVTEGAESPTVVAVKKYLGTKDAKPNYEKELTNLNRIRELNNQHLIKHLAVCSNIPCIIFPWAKGHDLGVFWSRNSTCERTSELFLWAMEQLCGLADGLSALHGKSMNCRHGDMKPSNILHFTEEGTSRGLLKIADLGVSKIHDKPTAVRAELRMGVTMTTASTEVYKGPEAYMPNKCLKPRSRTYDCWSMGCIMLEFVIWLLYDFVAVANFEKHRDDPQGSHCYYSPKRTYSEDDVTECWQMTERHKSVNKAIESLRKDERCKGSAMGKVVDLVDEKLIQVDPEARLHGGQLHQRIREILDECKSSESPLPLVNKGSLSELPPVFTELPRWSSRDISNDEYDDREEVEEEAEEEDDEEEEEEENEEEDNEEEDNEEEDEEDNNDEDDLYENLEDYESYGEIYCNNCKGCREYQSYDEYQMFDTNDAGEDSEEYEK</sequence>
<dbReference type="InterPro" id="IPR000719">
    <property type="entry name" value="Prot_kinase_dom"/>
</dbReference>
<gene>
    <name evidence="3" type="ORF">BJ875DRAFT_499299</name>
</gene>
<keyword evidence="3" id="KW-0808">Transferase</keyword>
<evidence type="ECO:0000313" key="4">
    <source>
        <dbReference type="Proteomes" id="UP000824998"/>
    </source>
</evidence>
<dbReference type="PANTHER" id="PTHR24359:SF1">
    <property type="entry name" value="INHIBITOR OF NUCLEAR FACTOR KAPPA-B KINASE EPSILON SUBUNIT HOMOLOG 1-RELATED"/>
    <property type="match status" value="1"/>
</dbReference>
<dbReference type="Pfam" id="PF00069">
    <property type="entry name" value="Pkinase"/>
    <property type="match status" value="1"/>
</dbReference>
<dbReference type="AlphaFoldDB" id="A0A9P7YAS1"/>
<feature type="compositionally biased region" description="Acidic residues" evidence="1">
    <location>
        <begin position="552"/>
        <end position="610"/>
    </location>
</feature>
<reference evidence="3" key="1">
    <citation type="journal article" date="2021" name="IMA Fungus">
        <title>Genomic characterization of three marine fungi, including Emericellopsis atlantica sp. nov. with signatures of a generalist lifestyle and marine biomass degradation.</title>
        <authorList>
            <person name="Hagestad O.C."/>
            <person name="Hou L."/>
            <person name="Andersen J.H."/>
            <person name="Hansen E.H."/>
            <person name="Altermark B."/>
            <person name="Li C."/>
            <person name="Kuhnert E."/>
            <person name="Cox R.J."/>
            <person name="Crous P.W."/>
            <person name="Spatafora J.W."/>
            <person name="Lail K."/>
            <person name="Amirebrahimi M."/>
            <person name="Lipzen A."/>
            <person name="Pangilinan J."/>
            <person name="Andreopoulos W."/>
            <person name="Hayes R.D."/>
            <person name="Ng V."/>
            <person name="Grigoriev I.V."/>
            <person name="Jackson S.A."/>
            <person name="Sutton T.D.S."/>
            <person name="Dobson A.D.W."/>
            <person name="Rama T."/>
        </authorList>
    </citation>
    <scope>NUCLEOTIDE SEQUENCE</scope>
    <source>
        <strain evidence="3">TRa018bII</strain>
    </source>
</reference>
<dbReference type="PROSITE" id="PS50011">
    <property type="entry name" value="PROTEIN_KINASE_DOM"/>
    <property type="match status" value="1"/>
</dbReference>
<name>A0A9P7YAS1_9HELO</name>
<organism evidence="3 4">
    <name type="scientific">Amylocarpus encephaloides</name>
    <dbReference type="NCBI Taxonomy" id="45428"/>
    <lineage>
        <taxon>Eukaryota</taxon>
        <taxon>Fungi</taxon>
        <taxon>Dikarya</taxon>
        <taxon>Ascomycota</taxon>
        <taxon>Pezizomycotina</taxon>
        <taxon>Leotiomycetes</taxon>
        <taxon>Helotiales</taxon>
        <taxon>Helotiales incertae sedis</taxon>
        <taxon>Amylocarpus</taxon>
    </lineage>
</organism>
<dbReference type="Proteomes" id="UP000824998">
    <property type="component" value="Unassembled WGS sequence"/>
</dbReference>
<evidence type="ECO:0000313" key="3">
    <source>
        <dbReference type="EMBL" id="KAG9230259.1"/>
    </source>
</evidence>
<dbReference type="GO" id="GO:0005524">
    <property type="term" value="F:ATP binding"/>
    <property type="evidence" value="ECO:0007669"/>
    <property type="project" value="InterPro"/>
</dbReference>
<protein>
    <submittedName>
        <fullName evidence="3">Kinase-like domain-containing protein</fullName>
    </submittedName>
</protein>
<dbReference type="SMART" id="SM00220">
    <property type="entry name" value="S_TKc"/>
    <property type="match status" value="1"/>
</dbReference>
<evidence type="ECO:0000256" key="1">
    <source>
        <dbReference type="SAM" id="MobiDB-lite"/>
    </source>
</evidence>
<evidence type="ECO:0000259" key="2">
    <source>
        <dbReference type="PROSITE" id="PS50011"/>
    </source>
</evidence>
<dbReference type="OrthoDB" id="4062651at2759"/>
<feature type="region of interest" description="Disordered" evidence="1">
    <location>
        <begin position="546"/>
        <end position="610"/>
    </location>
</feature>
<dbReference type="InterPro" id="IPR011009">
    <property type="entry name" value="Kinase-like_dom_sf"/>
</dbReference>
<keyword evidence="3" id="KW-0418">Kinase</keyword>
<dbReference type="PANTHER" id="PTHR24359">
    <property type="entry name" value="SERINE/THREONINE-PROTEIN KINASE SBK1"/>
    <property type="match status" value="1"/>
</dbReference>
<dbReference type="CDD" id="cd00180">
    <property type="entry name" value="PKc"/>
    <property type="match status" value="1"/>
</dbReference>
<proteinExistence type="predicted"/>
<dbReference type="GO" id="GO:0004674">
    <property type="term" value="F:protein serine/threonine kinase activity"/>
    <property type="evidence" value="ECO:0007669"/>
    <property type="project" value="TreeGrafter"/>
</dbReference>
<keyword evidence="4" id="KW-1185">Reference proteome</keyword>
<accession>A0A9P7YAS1</accession>